<accession>A0A7V8FZM2</accession>
<dbReference type="AlphaFoldDB" id="A0A7V8FZM2"/>
<feature type="transmembrane region" description="Helical" evidence="6">
    <location>
        <begin position="31"/>
        <end position="49"/>
    </location>
</feature>
<reference evidence="9" key="1">
    <citation type="journal article" date="2020" name="MBio">
        <title>Horizontal gene transfer to a defensive symbiont with a reduced genome amongst a multipartite beetle microbiome.</title>
        <authorList>
            <person name="Waterworth S.C."/>
            <person name="Florez L.V."/>
            <person name="Rees E.R."/>
            <person name="Hertweck C."/>
            <person name="Kaltenpoth M."/>
            <person name="Kwan J.C."/>
        </authorList>
    </citation>
    <scope>NUCLEOTIDE SEQUENCE [LARGE SCALE GENOMIC DNA]</scope>
</reference>
<comment type="caution">
    <text evidence="8">The sequence shown here is derived from an EMBL/GenBank/DDBJ whole genome shotgun (WGS) entry which is preliminary data.</text>
</comment>
<dbReference type="InterPro" id="IPR007816">
    <property type="entry name" value="ResB-like_domain"/>
</dbReference>
<gene>
    <name evidence="8" type="primary">ccsB</name>
    <name evidence="8" type="ORF">GAK35_00696</name>
</gene>
<proteinExistence type="predicted"/>
<protein>
    <submittedName>
        <fullName evidence="8">Cytochrome c biogenesis protein CcsB</fullName>
    </submittedName>
</protein>
<dbReference type="GO" id="GO:0017004">
    <property type="term" value="P:cytochrome complex assembly"/>
    <property type="evidence" value="ECO:0007669"/>
    <property type="project" value="UniProtKB-KW"/>
</dbReference>
<keyword evidence="3" id="KW-0201">Cytochrome c-type biogenesis</keyword>
<evidence type="ECO:0000256" key="6">
    <source>
        <dbReference type="SAM" id="Phobius"/>
    </source>
</evidence>
<dbReference type="Pfam" id="PF05140">
    <property type="entry name" value="ResB"/>
    <property type="match status" value="1"/>
</dbReference>
<evidence type="ECO:0000313" key="8">
    <source>
        <dbReference type="EMBL" id="KAF1047365.1"/>
    </source>
</evidence>
<evidence type="ECO:0000259" key="7">
    <source>
        <dbReference type="Pfam" id="PF05140"/>
    </source>
</evidence>
<keyword evidence="2 6" id="KW-0812">Transmembrane</keyword>
<evidence type="ECO:0000313" key="9">
    <source>
        <dbReference type="Proteomes" id="UP000462435"/>
    </source>
</evidence>
<feature type="domain" description="ResB-like" evidence="7">
    <location>
        <begin position="29"/>
        <end position="703"/>
    </location>
</feature>
<dbReference type="PANTHER" id="PTHR31566">
    <property type="entry name" value="CYTOCHROME C BIOGENESIS PROTEIN CCS1, CHLOROPLASTIC"/>
    <property type="match status" value="1"/>
</dbReference>
<evidence type="ECO:0000256" key="4">
    <source>
        <dbReference type="ARBA" id="ARBA00022989"/>
    </source>
</evidence>
<sequence>MTTGSSTQGIQIRTRQRWIGDAVELVSSMRFAISLLTLIAIASVIGTVMKQNEPMPNYVNQFGPFWFEVFNKLGLYAVYSAWWFLLIMGFLVLSTSLCIARNGPKMLRDVKSWRDNVREQSLRNFHHKLEWRMAEMPQQAAARLAQQVGAKGYKVKLVDKDGGTLLAAKQGAANKWGYIFAHAAIVIICLGGLLDSDLPIRFQQWFYGKQAFAGNGIISQIPERYRLGLGNPTFRGNTLIPEGASSSTAIIPQQDGVMIQDLPFTIQLKRFIIDFYSTGMPKLFASEVVVRDHETGQEMAATIKVNEPLIYKGVAIYQSSFEDGGSKLKLVGYPMRGGDNGRFDFAGEVSGTTPLPPGMGDYTVEWSGFRPFNVENMNTAANGPTSGSAAGDARAVNVGKTVNRGFMDGLDKHLGSSAKTANSKDFKNVGPSVQYKLRDKTGQAREYFNYMQSLQIDGAYVFLAGMREQPDQPFRYLRIPADDNDSVAEWMRLRAALSNPALREEAARRYAQQAISGGRETPAALREQLQQSALRGLTIFAGDGKVSGFIAVTRFLEQLPAAEQEKAADIFMKILNGSMWELWQAARAKDGLAPIASDEAHGRYLQLAINALADAAFYPAPVFLQLSSFQEIKASVLQVTRSPGKKVVYLGCLFLVLGVFAMLYIRERRLWIWIKPGTGGDGSQALMAMSTQRKTLDFEKEFEQMKARLAGSAGKAS</sequence>
<evidence type="ECO:0000256" key="5">
    <source>
        <dbReference type="ARBA" id="ARBA00023136"/>
    </source>
</evidence>
<dbReference type="GO" id="GO:0016020">
    <property type="term" value="C:membrane"/>
    <property type="evidence" value="ECO:0007669"/>
    <property type="project" value="UniProtKB-SubCell"/>
</dbReference>
<comment type="subcellular location">
    <subcellularLocation>
        <location evidence="1">Membrane</location>
        <topology evidence="1">Multi-pass membrane protein</topology>
    </subcellularLocation>
</comment>
<dbReference type="InterPro" id="IPR023494">
    <property type="entry name" value="Cyt_c_bgen_Ccs1/CcsB/ResB"/>
</dbReference>
<feature type="transmembrane region" description="Helical" evidence="6">
    <location>
        <begin position="81"/>
        <end position="100"/>
    </location>
</feature>
<evidence type="ECO:0000256" key="3">
    <source>
        <dbReference type="ARBA" id="ARBA00022748"/>
    </source>
</evidence>
<feature type="transmembrane region" description="Helical" evidence="6">
    <location>
        <begin position="647"/>
        <end position="665"/>
    </location>
</feature>
<keyword evidence="5 6" id="KW-0472">Membrane</keyword>
<organism evidence="8 9">
    <name type="scientific">Herbaspirillum frisingense</name>
    <dbReference type="NCBI Taxonomy" id="92645"/>
    <lineage>
        <taxon>Bacteria</taxon>
        <taxon>Pseudomonadati</taxon>
        <taxon>Pseudomonadota</taxon>
        <taxon>Betaproteobacteria</taxon>
        <taxon>Burkholderiales</taxon>
        <taxon>Oxalobacteraceae</taxon>
        <taxon>Herbaspirillum</taxon>
    </lineage>
</organism>
<dbReference type="PANTHER" id="PTHR31566:SF0">
    <property type="entry name" value="CYTOCHROME C BIOGENESIS PROTEIN CCS1, CHLOROPLASTIC"/>
    <property type="match status" value="1"/>
</dbReference>
<name>A0A7V8FZM2_9BURK</name>
<evidence type="ECO:0000256" key="2">
    <source>
        <dbReference type="ARBA" id="ARBA00022692"/>
    </source>
</evidence>
<feature type="transmembrane region" description="Helical" evidence="6">
    <location>
        <begin position="176"/>
        <end position="194"/>
    </location>
</feature>
<dbReference type="EMBL" id="WNDX01000012">
    <property type="protein sequence ID" value="KAF1047365.1"/>
    <property type="molecule type" value="Genomic_DNA"/>
</dbReference>
<dbReference type="Proteomes" id="UP000462435">
    <property type="component" value="Unassembled WGS sequence"/>
</dbReference>
<keyword evidence="4 6" id="KW-1133">Transmembrane helix</keyword>
<evidence type="ECO:0000256" key="1">
    <source>
        <dbReference type="ARBA" id="ARBA00004141"/>
    </source>
</evidence>